<evidence type="ECO:0000313" key="14">
    <source>
        <dbReference type="Proteomes" id="UP000316726"/>
    </source>
</evidence>
<dbReference type="SMART" id="SM00490">
    <property type="entry name" value="HELICc"/>
    <property type="match status" value="1"/>
</dbReference>
<dbReference type="EC" id="3.6.4.13" evidence="1"/>
<dbReference type="PANTHER" id="PTHR47959">
    <property type="entry name" value="ATP-DEPENDENT RNA HELICASE RHLE-RELATED"/>
    <property type="match status" value="1"/>
</dbReference>
<evidence type="ECO:0000256" key="6">
    <source>
        <dbReference type="ARBA" id="ARBA00022884"/>
    </source>
</evidence>
<dbReference type="GO" id="GO:0003724">
    <property type="term" value="F:RNA helicase activity"/>
    <property type="evidence" value="ECO:0007669"/>
    <property type="project" value="UniProtKB-EC"/>
</dbReference>
<comment type="catalytic activity">
    <reaction evidence="8">
        <text>ATP + H2O = ADP + phosphate + H(+)</text>
        <dbReference type="Rhea" id="RHEA:13065"/>
        <dbReference type="ChEBI" id="CHEBI:15377"/>
        <dbReference type="ChEBI" id="CHEBI:15378"/>
        <dbReference type="ChEBI" id="CHEBI:30616"/>
        <dbReference type="ChEBI" id="CHEBI:43474"/>
        <dbReference type="ChEBI" id="CHEBI:456216"/>
        <dbReference type="EC" id="3.6.4.13"/>
    </reaction>
</comment>
<feature type="domain" description="Helicase ATP-binding" evidence="11">
    <location>
        <begin position="137"/>
        <end position="357"/>
    </location>
</feature>
<dbReference type="CDD" id="cd18787">
    <property type="entry name" value="SF2_C_DEAD"/>
    <property type="match status" value="1"/>
</dbReference>
<dbReference type="InterPro" id="IPR050079">
    <property type="entry name" value="DEAD_box_RNA_helicase"/>
</dbReference>
<evidence type="ECO:0000313" key="13">
    <source>
        <dbReference type="EMBL" id="QDZ18857.1"/>
    </source>
</evidence>
<dbReference type="PROSITE" id="PS51192">
    <property type="entry name" value="HELICASE_ATP_BIND_1"/>
    <property type="match status" value="1"/>
</dbReference>
<dbReference type="OrthoDB" id="360161at2759"/>
<name>A0A5B8MEP3_9CHLO</name>
<dbReference type="PROSITE" id="PS00039">
    <property type="entry name" value="DEAD_ATP_HELICASE"/>
    <property type="match status" value="1"/>
</dbReference>
<dbReference type="Pfam" id="PF00271">
    <property type="entry name" value="Helicase_C"/>
    <property type="match status" value="1"/>
</dbReference>
<evidence type="ECO:0000256" key="2">
    <source>
        <dbReference type="ARBA" id="ARBA00022741"/>
    </source>
</evidence>
<dbReference type="SMART" id="SM00487">
    <property type="entry name" value="DEXDc"/>
    <property type="match status" value="1"/>
</dbReference>
<sequence>MGASVRSELSSLLRGIKPRKKRAAQAATASALVSATHDDAHAPAPRVGGAGSVQGKERKQAKAAKVKILGDGLSGTSKAGVDTFGGLADHKALKIPAWLARGAQLCTNEGERLSGLGDNAEGIVGDVGLTEIQRHAIPVAIEGRDLLAVAPTGSGKTLAFLVPSVALSVRAKKAERSKALKAGRGSSLGTSDADGEPTTPVRGGGKGSKGPYAVLVSPTRELASQTYRELRRLLLKTPKKKRLNVQLLTNSNTRGPQEGDKVDGSEKAKRISADIVVSTPPRLAHAISEGAVKLSRARMLVLDEADKLFSDDTFLENIDAVMSSCTHKRLRRCIYTATLPETAEEMLRNVMRQPVRITVGERNAANSLVKQSLIFCGVEGDKGSAKGKGKKESGSTYISGKLAAIRQLVASGKLIPPVLVFVQSKDRATQLYEALRFDGMNIDVIHAGRTAKERARAVQNFRSGSTWILITTDLMARGMDILGVNTVVNFDCPGVRSDYVHRVGRTGRAGHEGNCFTLYTEEDFGSLHMIASCMKTSGNEAPEWMLKIPRKHGGQAKKYVPPKRKDIITDAKATAAKRRKTGKKK</sequence>
<dbReference type="SUPFAM" id="SSF52540">
    <property type="entry name" value="P-loop containing nucleoside triphosphate hydrolases"/>
    <property type="match status" value="1"/>
</dbReference>
<evidence type="ECO:0000256" key="8">
    <source>
        <dbReference type="ARBA" id="ARBA00047984"/>
    </source>
</evidence>
<evidence type="ECO:0000256" key="4">
    <source>
        <dbReference type="ARBA" id="ARBA00022806"/>
    </source>
</evidence>
<reference evidence="13 14" key="1">
    <citation type="submission" date="2018-07" db="EMBL/GenBank/DDBJ databases">
        <title>The complete nuclear genome of the prasinophyte Chloropicon primus (CCMP1205).</title>
        <authorList>
            <person name="Pombert J.-F."/>
            <person name="Otis C."/>
            <person name="Turmel M."/>
            <person name="Lemieux C."/>
        </authorList>
    </citation>
    <scope>NUCLEOTIDE SEQUENCE [LARGE SCALE GENOMIC DNA]</scope>
    <source>
        <strain evidence="13 14">CCMP1205</strain>
    </source>
</reference>
<dbReference type="AlphaFoldDB" id="A0A5B8MEP3"/>
<feature type="region of interest" description="Disordered" evidence="10">
    <location>
        <begin position="176"/>
        <end position="213"/>
    </location>
</feature>
<evidence type="ECO:0000259" key="11">
    <source>
        <dbReference type="PROSITE" id="PS51192"/>
    </source>
</evidence>
<dbReference type="Proteomes" id="UP000316726">
    <property type="component" value="Chromosome 2"/>
</dbReference>
<accession>A0A5B8MEP3</accession>
<dbReference type="InterPro" id="IPR014001">
    <property type="entry name" value="Helicase_ATP-bd"/>
</dbReference>
<dbReference type="EMBL" id="CP031035">
    <property type="protein sequence ID" value="QDZ18857.1"/>
    <property type="molecule type" value="Genomic_DNA"/>
</dbReference>
<evidence type="ECO:0000256" key="10">
    <source>
        <dbReference type="SAM" id="MobiDB-lite"/>
    </source>
</evidence>
<comment type="similarity">
    <text evidence="7">Belongs to the DEAD box helicase family. DDX52/ROK1 subfamily.</text>
</comment>
<evidence type="ECO:0000256" key="5">
    <source>
        <dbReference type="ARBA" id="ARBA00022840"/>
    </source>
</evidence>
<dbReference type="GO" id="GO:0003723">
    <property type="term" value="F:RNA binding"/>
    <property type="evidence" value="ECO:0007669"/>
    <property type="project" value="UniProtKB-KW"/>
</dbReference>
<dbReference type="GO" id="GO:0016787">
    <property type="term" value="F:hydrolase activity"/>
    <property type="evidence" value="ECO:0007669"/>
    <property type="project" value="UniProtKB-KW"/>
</dbReference>
<dbReference type="GO" id="GO:0005524">
    <property type="term" value="F:ATP binding"/>
    <property type="evidence" value="ECO:0007669"/>
    <property type="project" value="UniProtKB-KW"/>
</dbReference>
<feature type="domain" description="Helicase C-terminal" evidence="12">
    <location>
        <begin position="404"/>
        <end position="549"/>
    </location>
</feature>
<keyword evidence="3 9" id="KW-0378">Hydrolase</keyword>
<keyword evidence="2 9" id="KW-0547">Nucleotide-binding</keyword>
<dbReference type="PANTHER" id="PTHR47959:SF15">
    <property type="entry name" value="RNA HELICASE"/>
    <property type="match status" value="1"/>
</dbReference>
<evidence type="ECO:0000256" key="7">
    <source>
        <dbReference type="ARBA" id="ARBA00024355"/>
    </source>
</evidence>
<protein>
    <recommendedName>
        <fullName evidence="1">RNA helicase</fullName>
        <ecNumber evidence="1">3.6.4.13</ecNumber>
    </recommendedName>
</protein>
<dbReference type="PROSITE" id="PS51194">
    <property type="entry name" value="HELICASE_CTER"/>
    <property type="match status" value="1"/>
</dbReference>
<feature type="region of interest" description="Disordered" evidence="10">
    <location>
        <begin position="27"/>
        <end position="58"/>
    </location>
</feature>
<dbReference type="InterPro" id="IPR000629">
    <property type="entry name" value="RNA-helicase_DEAD-box_CS"/>
</dbReference>
<dbReference type="InterPro" id="IPR011545">
    <property type="entry name" value="DEAD/DEAH_box_helicase_dom"/>
</dbReference>
<evidence type="ECO:0000256" key="9">
    <source>
        <dbReference type="RuleBase" id="RU000492"/>
    </source>
</evidence>
<dbReference type="GO" id="GO:0005829">
    <property type="term" value="C:cytosol"/>
    <property type="evidence" value="ECO:0007669"/>
    <property type="project" value="TreeGrafter"/>
</dbReference>
<dbReference type="InterPro" id="IPR027417">
    <property type="entry name" value="P-loop_NTPase"/>
</dbReference>
<organism evidence="13 14">
    <name type="scientific">Chloropicon primus</name>
    <dbReference type="NCBI Taxonomy" id="1764295"/>
    <lineage>
        <taxon>Eukaryota</taxon>
        <taxon>Viridiplantae</taxon>
        <taxon>Chlorophyta</taxon>
        <taxon>Chloropicophyceae</taxon>
        <taxon>Chloropicales</taxon>
        <taxon>Chloropicaceae</taxon>
        <taxon>Chloropicon</taxon>
    </lineage>
</organism>
<evidence type="ECO:0000259" key="12">
    <source>
        <dbReference type="PROSITE" id="PS51194"/>
    </source>
</evidence>
<evidence type="ECO:0000256" key="3">
    <source>
        <dbReference type="ARBA" id="ARBA00022801"/>
    </source>
</evidence>
<dbReference type="Pfam" id="PF00270">
    <property type="entry name" value="DEAD"/>
    <property type="match status" value="1"/>
</dbReference>
<keyword evidence="14" id="KW-1185">Reference proteome</keyword>
<keyword evidence="4 9" id="KW-0347">Helicase</keyword>
<keyword evidence="5 9" id="KW-0067">ATP-binding</keyword>
<dbReference type="Gene3D" id="3.40.50.300">
    <property type="entry name" value="P-loop containing nucleotide triphosphate hydrolases"/>
    <property type="match status" value="2"/>
</dbReference>
<dbReference type="InterPro" id="IPR001650">
    <property type="entry name" value="Helicase_C-like"/>
</dbReference>
<keyword evidence="6" id="KW-0694">RNA-binding</keyword>
<evidence type="ECO:0000256" key="1">
    <source>
        <dbReference type="ARBA" id="ARBA00012552"/>
    </source>
</evidence>
<dbReference type="STRING" id="1764295.A0A5B8MEP3"/>
<gene>
    <name evidence="13" type="ORF">A3770_02p13750</name>
</gene>
<proteinExistence type="inferred from homology"/>